<keyword evidence="6" id="KW-0677">Repeat</keyword>
<feature type="repeat" description="ANK" evidence="15">
    <location>
        <begin position="419"/>
        <end position="451"/>
    </location>
</feature>
<evidence type="ECO:0000259" key="18">
    <source>
        <dbReference type="PROSITE" id="PS51145"/>
    </source>
</evidence>
<feature type="region of interest" description="Disordered" evidence="16">
    <location>
        <begin position="2650"/>
        <end position="2676"/>
    </location>
</feature>
<dbReference type="GO" id="GO:0030315">
    <property type="term" value="C:T-tubule"/>
    <property type="evidence" value="ECO:0007669"/>
    <property type="project" value="UniProtKB-SubCell"/>
</dbReference>
<feature type="region of interest" description="Disordered" evidence="16">
    <location>
        <begin position="1769"/>
        <end position="1791"/>
    </location>
</feature>
<feature type="repeat" description="ANK" evidence="15">
    <location>
        <begin position="287"/>
        <end position="319"/>
    </location>
</feature>
<feature type="region of interest" description="Disordered" evidence="16">
    <location>
        <begin position="2706"/>
        <end position="2831"/>
    </location>
</feature>
<reference evidence="19" key="2">
    <citation type="submission" date="2025-08" db="UniProtKB">
        <authorList>
            <consortium name="Ensembl"/>
        </authorList>
    </citation>
    <scope>IDENTIFICATION</scope>
</reference>
<feature type="repeat" description="ANK" evidence="15">
    <location>
        <begin position="584"/>
        <end position="616"/>
    </location>
</feature>
<evidence type="ECO:0000256" key="7">
    <source>
        <dbReference type="ARBA" id="ARBA00023018"/>
    </source>
</evidence>
<evidence type="ECO:0000313" key="19">
    <source>
        <dbReference type="Ensembl" id="ENSONIP00000011202.2"/>
    </source>
</evidence>
<feature type="region of interest" description="Disordered" evidence="16">
    <location>
        <begin position="3120"/>
        <end position="3168"/>
    </location>
</feature>
<dbReference type="Pfam" id="PF00023">
    <property type="entry name" value="Ank"/>
    <property type="match status" value="6"/>
</dbReference>
<dbReference type="GO" id="GO:0005856">
    <property type="term" value="C:cytoskeleton"/>
    <property type="evidence" value="ECO:0007669"/>
    <property type="project" value="UniProtKB-SubCell"/>
</dbReference>
<gene>
    <name evidence="19" type="primary">ank2a</name>
</gene>
<sequence>DKVLEFLKNGVDISTCNQNGLNALHLAAKEGHKELVEELLQRGASVDSSTKKGNTALHIASLAGQKEVVKLLVSRGADVNSQSQNGFTPLYMAAQENHLEVVRYLLENDGNQSIATEDGFTPLAIALQQGHNSVVSLLLEHDTKGKVRLPALHIAARKDDTKSAALLLQNDHNADVQSKMMVNRTTESGFTPLHIAAHYGNVNVSTLLLNRGAAVDFTARNGITPLHVASKRGNTNMVALLLDRGAQIDAKTRDGLTPLHCAARSGHDPAVELLLERGAPILARTKNGLSPLHMSAQGDHIECVKLLLQHKAPVDDVTLDYLTALHVAAHCGHYRVTKLLLDKKANPNARALNGFTPLHIACKKNRVKVMELLVKYGASIQAITESGLTPIHVAAFMGHLNIVLLLLQNGASPDVRNIRGETALHMAARAGQMEVVRCLLRNGALVDAMAREDQTPLHIASRLGKTDIVQLLLQHMAYPDAATTNGYTPLHISAREGQVETAAVLLEAGASHSMATKKGFTPLHVAAKYGSLDVAKLLLQRRALTDDAGKNGLTPLHVAAHYDNQEVALLLLDKGASPHATAKNGYTPLHIAAKKNQTNIALALLQYGAETNALTKQGVSPLHLAAQEGHAEMASLLLEKGAHVNTATKSGLTPLHLAAQEDKVTVTEVLAKHDANLDQQTKLGYTPLIVACHYGNAKMVNFLLQQGAGVNSKTKNGYTPLHQAAQQGNTHIINVLLQHGAKPNTTTVNGNTALSIAKRLGYISVVDTLKVVTEEVITTTTTVTEKHKLNVPETMTEILDVSDEEGEDTMTGDGGEYLRAEDLRELGDDSLPGHYLDGFNYMSHNLDRSETAHTYYSPWFFIRPQHTPIHQSFHQREVLIEDLLTSHQVSTLSREHEKDSFRLSWGAEHLDNVVLSSSLLHSGFLVSFMVDARGGAMRGCRHNGLRIIVPPRKCSAPTRVTCRLVKRHRLASMPPMVEGEGLAGRIIEVGPTGAQFLGKLHLPTAPPPLNEGESLVSRILQLGPPGTKFLGPVIVEIPHFAALRGTERELVILRSETGESWKEHHCDFTEEELNQILNGMDEKLDSPEELEKKRICRIITRDFPQYFAVVSRIKQDSHLIGPEGGVLSSTLVPQVQAVFPEGALTKKIRVGLQAQPIDVDMVRKILGNKATFSPIVTLEPRRRKFHKPITMTIPIPKTSNSDTTFSGETPTLRLLCSITGGTTPAQWEDITGSTPLTFVNQCVSFTTNVSARFWLIDCRQIQESVGFGTQVYREIICVPYMAKFVIFAKTLDPIEARLRCFCMTDDKMDKTLEQQENFTEVARSRDVEVLEGKPIFADCFGNLVPLTKSGQHHVFSFYAFKENRLALFIKIRDTAQEPCGRLSFTKEPRTYRSLNLNAICNLNITLPPYSKESDSDQDADDEVNKVYDESESTETFSLRTNQPLDPATLASPDLLSDTPDVRMSAVFTPDIYEERAETNKLEERESVATVEQFKDRVEKAGEINNRMNVSKLRGQQIDAIKDKFSLYGANALEEPVIKNTDIEKQSLSRSYTDVREITLFSPPTTETEKYLGQKSARTCGSQEDLVQDGFEQVIEKRADKKHPPDIKKPIRKKLRDRSRSGCSSSEGELERMSSEESLDGDAILKESSLLSTQVVEPPASPLVVETPIGSIKDRVKALQNKVEEEEVQKNTKVFTYDGKSSITTKKMEEAMPELPRVPKSPRSQTERLEETMSVKDLMKAFQTGEDPSKSKSGLFEHQSLQSSCISTLISESPGSETSTEQSPTKQTNTQIQSQTLTNVHQQSDAKQYDQAELVDQPVTLIKEDSQIISDIPYGKSLTFMSHKDAMSVKELRKTFESQKDPLKSKVGALGSESGIVTTFQPQRDVKDLEAQTGLLQNPESSQQMSDISCFGETVKNAYGIQLDDGRVSSWSDDSELSRRIMQLEEPAIRKSISDDTQISPDRRPSEDFSADIKAELEESPKYQQFKQTASDVRHQLETPEEESFAQDSDTYFEEDISPKYLESHKHKGMDKFSETSYLKDKPVKSEHTEEVVVQENFQQVIHTKMHQSSSADMEDEIGAQMHDQTQIGVDEVKELTPCSISETQFEETCIERNLEQPKSTSEKNMSDEGLKSFSSEEIKTLTTEWMVDGKSYAHDYQSDHEDVSVAVSDPVLRTHLFQVPSSFNTLQRPADLENLNTVVFDDPANESCHRDSLEASPLVEDKSSQKSPDSIEPSPTKESPCPDSLEGSPTQSSNAEVKIPATTAVYEDYASQLRACFAYDKNIYSDECEHVERDNNLETTEIHSENIEDKYSESTKRVAHGESLHMFVRQDCFDTEERAVDGTNKQLTPEEEMFKMAAKIKTFEEMEQESKLRREKSFDAMVLSETNGQENGEVDLKSSPVSQSVPQDTIEKITEKYVTESIHTLTEAPNIAFNKKEEIQSHPKSTHSVDNSLCLTATPDEPDQECEYSVPHKDKDTIGGVVTDIPFSGSDEHHLNDDKEVGSPFTIGSASVSQPQTTVCTKEEEFVVECEGLCISEDRKTPDKTPGDEKTPDPFQFQEGKLFEMTRGGAIDMTRSFDEEREAHAFFHIGEHPVDEVVPEETEHSQSKSLTLQMSDYVSDVTHQETPNSYLTQGTSDKASSPNSETVIIATSGKSQLEKPLTKVESASSSSALDNKSLESLGLSYLDSTIADLQSDISTVAHSFYSDQSHDFSDSSPDDDDDDDDAEEEEDQRSVIEMAFSSGQPSMPGYNQDSPAPLTKPATAVKGDGHYKKAKKDTQISQVQGEEEKRSTLARRTRSEASDINKSSIKDSRSYSDGSQPTNTTDLSPSKLTVMTQEKALPHMISTCSSPRKDSQLSKTIETSVRLSLDTDDISSGSHKSPDSVIFTYDIPASHSSGSDGSRVEPTEHVSCDTEDVFESRPAWNETVETQMQRIIDDQTSECTAGMARLKVALLLFDLFFTSQELARELEFSEDDIQLVRTENPNSLQEQSHALLQRWVEREGKHATEDCLIKRLTKINRMDIVHLIETQMNKSVQEQTSRTYAEIEKTLDHSEGMSVALSSVQEDADSPRVVRKVESDRRPPPAVSEEDLSVASLLDIPSWAEPVGQIHSESMHGDLLEETSEHHSEGSLTSVDDECFDSQSSSVKPKTDSSSASDEEYNLPPGYAEASSISSTYTQIPSGYSHIVHSGADSPTNEYSDPEPYFDCKQGSSDFSEPDPDESETSSDEMPDLPAQSVSEERYKDENGHIVVKKVTRKIIRKCVSADGAEHEEMTLEGAPQGFVPAAEGDGYSKVVKRTVKKINFDTNEF</sequence>
<evidence type="ECO:0000256" key="12">
    <source>
        <dbReference type="ARBA" id="ARBA00023257"/>
    </source>
</evidence>
<feature type="repeat" description="ANK" evidence="15">
    <location>
        <begin position="353"/>
        <end position="385"/>
    </location>
</feature>
<feature type="compositionally biased region" description="Basic and acidic residues" evidence="16">
    <location>
        <begin position="3069"/>
        <end position="3083"/>
    </location>
</feature>
<evidence type="ECO:0000256" key="8">
    <source>
        <dbReference type="ARBA" id="ARBA00023043"/>
    </source>
</evidence>
<dbReference type="SMART" id="SM00218">
    <property type="entry name" value="ZU5"/>
    <property type="match status" value="1"/>
</dbReference>
<feature type="repeat" description="ANK" evidence="15">
    <location>
        <begin position="650"/>
        <end position="682"/>
    </location>
</feature>
<dbReference type="eggNOG" id="KOG4177">
    <property type="taxonomic scope" value="Eukaryota"/>
</dbReference>
<dbReference type="PROSITE" id="PS50088">
    <property type="entry name" value="ANK_REPEAT"/>
    <property type="match status" value="21"/>
</dbReference>
<evidence type="ECO:0000256" key="10">
    <source>
        <dbReference type="ARBA" id="ARBA00023212"/>
    </source>
</evidence>
<feature type="compositionally biased region" description="Basic and acidic residues" evidence="16">
    <location>
        <begin position="3120"/>
        <end position="3129"/>
    </location>
</feature>
<feature type="region of interest" description="Disordered" evidence="16">
    <location>
        <begin position="1947"/>
        <end position="2011"/>
    </location>
</feature>
<feature type="region of interest" description="Disordered" evidence="16">
    <location>
        <begin position="3188"/>
        <end position="3246"/>
    </location>
</feature>
<dbReference type="GO" id="GO:0007165">
    <property type="term" value="P:signal transduction"/>
    <property type="evidence" value="ECO:0007669"/>
    <property type="project" value="InterPro"/>
</dbReference>
<dbReference type="FunFam" id="1.10.533.10:FF:000002">
    <property type="entry name" value="Ankyrin-3 isoform 2"/>
    <property type="match status" value="1"/>
</dbReference>
<comment type="subcellular location">
    <subcellularLocation>
        <location evidence="13">Cell membrane</location>
        <location evidence="13">Sarcolemma</location>
        <location evidence="13">T-tubule</location>
    </subcellularLocation>
    <subcellularLocation>
        <location evidence="1">Cytoplasm</location>
        <location evidence="1">Cytoskeleton</location>
    </subcellularLocation>
    <subcellularLocation>
        <location evidence="2">Lysosome</location>
    </subcellularLocation>
    <subcellularLocation>
        <location evidence="14">Postsynaptic cell membrane</location>
    </subcellularLocation>
</comment>
<evidence type="ECO:0000313" key="20">
    <source>
        <dbReference type="Proteomes" id="UP000005207"/>
    </source>
</evidence>
<dbReference type="Gene3D" id="2.60.220.30">
    <property type="match status" value="3"/>
</dbReference>
<feature type="compositionally biased region" description="Basic and acidic residues" evidence="16">
    <location>
        <begin position="2786"/>
        <end position="2814"/>
    </location>
</feature>
<dbReference type="GeneTree" id="ENSGT00940000155279"/>
<dbReference type="Gene3D" id="2.60.40.2660">
    <property type="match status" value="1"/>
</dbReference>
<evidence type="ECO:0000256" key="9">
    <source>
        <dbReference type="ARBA" id="ARBA00023136"/>
    </source>
</evidence>
<feature type="region of interest" description="Disordered" evidence="16">
    <location>
        <begin position="1704"/>
        <end position="1730"/>
    </location>
</feature>
<keyword evidence="7" id="KW-0770">Synapse</keyword>
<feature type="repeat" description="ANK" evidence="15">
    <location>
        <begin position="19"/>
        <end position="51"/>
    </location>
</feature>
<keyword evidence="12" id="KW-0628">Postsynaptic cell membrane</keyword>
<feature type="compositionally biased region" description="Low complexity" evidence="16">
    <location>
        <begin position="3142"/>
        <end position="3156"/>
    </location>
</feature>
<dbReference type="Pfam" id="PF00531">
    <property type="entry name" value="Death"/>
    <property type="match status" value="1"/>
</dbReference>
<dbReference type="InterPro" id="IPR036770">
    <property type="entry name" value="Ankyrin_rpt-contain_sf"/>
</dbReference>
<dbReference type="FunFam" id="2.60.220.30:FF:000001">
    <property type="entry name" value="Ankyrin-3 isoform 2"/>
    <property type="match status" value="1"/>
</dbReference>
<dbReference type="SMART" id="SM00005">
    <property type="entry name" value="DEATH"/>
    <property type="match status" value="1"/>
</dbReference>
<dbReference type="InterPro" id="IPR051165">
    <property type="entry name" value="Multifunctional_ANK_Repeat"/>
</dbReference>
<feature type="repeat" description="ANK" evidence="15">
    <location>
        <begin position="485"/>
        <end position="517"/>
    </location>
</feature>
<dbReference type="FunFam" id="1.25.40.20:FF:000003">
    <property type="entry name" value="Ankyrin, isoform B"/>
    <property type="match status" value="1"/>
</dbReference>
<feature type="repeat" description="ANK" evidence="15">
    <location>
        <begin position="188"/>
        <end position="220"/>
    </location>
</feature>
<dbReference type="PANTHER" id="PTHR24123:SF49">
    <property type="entry name" value="ANKYRIN-2-LIKE ISOFORM X1"/>
    <property type="match status" value="1"/>
</dbReference>
<dbReference type="InterPro" id="IPR011029">
    <property type="entry name" value="DEATH-like_dom_sf"/>
</dbReference>
<keyword evidence="8 15" id="KW-0040">ANK repeat</keyword>
<organism evidence="19 20">
    <name type="scientific">Oreochromis niloticus</name>
    <name type="common">Nile tilapia</name>
    <name type="synonym">Tilapia nilotica</name>
    <dbReference type="NCBI Taxonomy" id="8128"/>
    <lineage>
        <taxon>Eukaryota</taxon>
        <taxon>Metazoa</taxon>
        <taxon>Chordata</taxon>
        <taxon>Craniata</taxon>
        <taxon>Vertebrata</taxon>
        <taxon>Euteleostomi</taxon>
        <taxon>Actinopterygii</taxon>
        <taxon>Neopterygii</taxon>
        <taxon>Teleostei</taxon>
        <taxon>Neoteleostei</taxon>
        <taxon>Acanthomorphata</taxon>
        <taxon>Ovalentaria</taxon>
        <taxon>Cichlomorphae</taxon>
        <taxon>Cichliformes</taxon>
        <taxon>Cichlidae</taxon>
        <taxon>African cichlids</taxon>
        <taxon>Pseudocrenilabrinae</taxon>
        <taxon>Oreochromini</taxon>
        <taxon>Oreochromis</taxon>
    </lineage>
</organism>
<keyword evidence="11" id="KW-0458">Lysosome</keyword>
<feature type="region of interest" description="Disordered" evidence="16">
    <location>
        <begin position="1597"/>
        <end position="1638"/>
    </location>
</feature>
<feature type="compositionally biased region" description="Acidic residues" evidence="16">
    <location>
        <begin position="3216"/>
        <end position="3231"/>
    </location>
</feature>
<feature type="region of interest" description="Disordered" evidence="16">
    <location>
        <begin position="2206"/>
        <end position="2256"/>
    </location>
</feature>
<dbReference type="FunFam" id="2.60.220.30:FF:000007">
    <property type="entry name" value="Ankyrin-2 isoform 2"/>
    <property type="match status" value="1"/>
</dbReference>
<feature type="region of interest" description="Disordered" evidence="16">
    <location>
        <begin position="3062"/>
        <end position="3092"/>
    </location>
</feature>
<feature type="repeat" description="ANK" evidence="15">
    <location>
        <begin position="386"/>
        <end position="418"/>
    </location>
</feature>
<keyword evidence="9" id="KW-0472">Membrane</keyword>
<evidence type="ECO:0000256" key="1">
    <source>
        <dbReference type="ARBA" id="ARBA00004245"/>
    </source>
</evidence>
<dbReference type="FunFam" id="2.60.220.30:FF:000005">
    <property type="entry name" value="Ankyrin-2 isoform 2"/>
    <property type="match status" value="1"/>
</dbReference>
<evidence type="ECO:0000259" key="17">
    <source>
        <dbReference type="PROSITE" id="PS50017"/>
    </source>
</evidence>
<feature type="repeat" description="ANK" evidence="15">
    <location>
        <begin position="85"/>
        <end position="117"/>
    </location>
</feature>
<dbReference type="SMART" id="SM00248">
    <property type="entry name" value="ANK"/>
    <property type="match status" value="22"/>
</dbReference>
<dbReference type="Ensembl" id="ENSONIT00000011211.2">
    <property type="protein sequence ID" value="ENSONIP00000011202.2"/>
    <property type="gene ID" value="ENSONIG00000008914.2"/>
</dbReference>
<dbReference type="Pfam" id="PF17809">
    <property type="entry name" value="UPA_2"/>
    <property type="match status" value="1"/>
</dbReference>
<feature type="compositionally biased region" description="Polar residues" evidence="16">
    <location>
        <begin position="2741"/>
        <end position="2754"/>
    </location>
</feature>
<evidence type="ECO:0000256" key="16">
    <source>
        <dbReference type="SAM" id="MobiDB-lite"/>
    </source>
</evidence>
<dbReference type="InterPro" id="IPR040745">
    <property type="entry name" value="Ankyrin_UPA"/>
</dbReference>
<evidence type="ECO:0000256" key="13">
    <source>
        <dbReference type="ARBA" id="ARBA00024012"/>
    </source>
</evidence>
<dbReference type="FunFam" id="2.60.40.2660:FF:000001">
    <property type="entry name" value="Ankyrin-3 isoform 2"/>
    <property type="match status" value="1"/>
</dbReference>
<dbReference type="CDD" id="cd08317">
    <property type="entry name" value="Death_ank"/>
    <property type="match status" value="1"/>
</dbReference>
<proteinExistence type="predicted"/>
<evidence type="ECO:0000256" key="6">
    <source>
        <dbReference type="ARBA" id="ARBA00022737"/>
    </source>
</evidence>
<dbReference type="Proteomes" id="UP000005207">
    <property type="component" value="Linkage group LG6"/>
</dbReference>
<dbReference type="PROSITE" id="PS50297">
    <property type="entry name" value="ANK_REP_REGION"/>
    <property type="match status" value="21"/>
</dbReference>
<keyword evidence="10" id="KW-0206">Cytoskeleton</keyword>
<evidence type="ECO:0000256" key="2">
    <source>
        <dbReference type="ARBA" id="ARBA00004371"/>
    </source>
</evidence>
<keyword evidence="4" id="KW-0963">Cytoplasm</keyword>
<reference evidence="20" key="1">
    <citation type="submission" date="2012-01" db="EMBL/GenBank/DDBJ databases">
        <title>The Genome Sequence of Oreochromis niloticus (Nile Tilapia).</title>
        <authorList>
            <consortium name="Broad Institute Genome Assembly Team"/>
            <consortium name="Broad Institute Sequencing Platform"/>
            <person name="Di Palma F."/>
            <person name="Johnson J."/>
            <person name="Lander E.S."/>
            <person name="Lindblad-Toh K."/>
        </authorList>
    </citation>
    <scope>NUCLEOTIDE SEQUENCE [LARGE SCALE GENOMIC DNA]</scope>
</reference>
<accession>I3JQQ8</accession>
<dbReference type="PRINTS" id="PR01415">
    <property type="entry name" value="ANKYRIN"/>
</dbReference>
<keyword evidence="20" id="KW-1185">Reference proteome</keyword>
<feature type="repeat" description="ANK" evidence="15">
    <location>
        <begin position="118"/>
        <end position="141"/>
    </location>
</feature>
<dbReference type="InterPro" id="IPR000488">
    <property type="entry name" value="Death_dom"/>
</dbReference>
<dbReference type="InterPro" id="IPR002110">
    <property type="entry name" value="Ankyrin_rpt"/>
</dbReference>
<evidence type="ECO:0000256" key="11">
    <source>
        <dbReference type="ARBA" id="ARBA00023228"/>
    </source>
</evidence>
<feature type="repeat" description="ANK" evidence="15">
    <location>
        <begin position="518"/>
        <end position="550"/>
    </location>
</feature>
<keyword evidence="3" id="KW-1003">Cell membrane</keyword>
<dbReference type="FunFam" id="1.25.40.20:FF:000001">
    <property type="entry name" value="Ankyrin-2 isoform 2"/>
    <property type="match status" value="1"/>
</dbReference>
<feature type="compositionally biased region" description="Acidic residues" evidence="16">
    <location>
        <begin position="2716"/>
        <end position="2731"/>
    </location>
</feature>
<evidence type="ECO:0000256" key="14">
    <source>
        <dbReference type="ARBA" id="ARBA00034100"/>
    </source>
</evidence>
<evidence type="ECO:0000256" key="3">
    <source>
        <dbReference type="ARBA" id="ARBA00022475"/>
    </source>
</evidence>
<feature type="repeat" description="ANK" evidence="15">
    <location>
        <begin position="551"/>
        <end position="583"/>
    </location>
</feature>
<dbReference type="PROSITE" id="PS51145">
    <property type="entry name" value="ZU5"/>
    <property type="match status" value="2"/>
</dbReference>
<dbReference type="FunFam" id="1.25.40.20:FF:000002">
    <property type="entry name" value="Ankyrin-2 isoform 2"/>
    <property type="match status" value="1"/>
</dbReference>
<feature type="repeat" description="ANK" evidence="15">
    <location>
        <begin position="683"/>
        <end position="715"/>
    </location>
</feature>
<feature type="repeat" description="ANK" evidence="15">
    <location>
        <begin position="254"/>
        <end position="286"/>
    </location>
</feature>
<dbReference type="STRING" id="8128.ENSONIP00000057801"/>
<dbReference type="GO" id="GO:0045211">
    <property type="term" value="C:postsynaptic membrane"/>
    <property type="evidence" value="ECO:0007669"/>
    <property type="project" value="UniProtKB-SubCell"/>
</dbReference>
<feature type="repeat" description="ANK" evidence="15">
    <location>
        <begin position="716"/>
        <end position="748"/>
    </location>
</feature>
<dbReference type="Gene3D" id="1.10.533.10">
    <property type="entry name" value="Death Domain, Fas"/>
    <property type="match status" value="1"/>
</dbReference>
<dbReference type="SUPFAM" id="SSF48403">
    <property type="entry name" value="Ankyrin repeat"/>
    <property type="match status" value="2"/>
</dbReference>
<feature type="repeat" description="ANK" evidence="15">
    <location>
        <begin position="221"/>
        <end position="253"/>
    </location>
</feature>
<feature type="compositionally biased region" description="Basic and acidic residues" evidence="16">
    <location>
        <begin position="2207"/>
        <end position="2224"/>
    </location>
</feature>
<feature type="repeat" description="ANK" evidence="15">
    <location>
        <begin position="52"/>
        <end position="84"/>
    </location>
</feature>
<feature type="compositionally biased region" description="Acidic residues" evidence="16">
    <location>
        <begin position="1998"/>
        <end position="2011"/>
    </location>
</feature>
<feature type="repeat" description="ANK" evidence="15">
    <location>
        <begin position="320"/>
        <end position="352"/>
    </location>
</feature>
<evidence type="ECO:0000256" key="5">
    <source>
        <dbReference type="ARBA" id="ARBA00022553"/>
    </source>
</evidence>
<feature type="domain" description="ZU5" evidence="18">
    <location>
        <begin position="1114"/>
        <end position="1259"/>
    </location>
</feature>
<feature type="repeat" description="ANK" evidence="15">
    <location>
        <begin position="452"/>
        <end position="484"/>
    </location>
</feature>
<dbReference type="GO" id="GO:0005764">
    <property type="term" value="C:lysosome"/>
    <property type="evidence" value="ECO:0007669"/>
    <property type="project" value="UniProtKB-SubCell"/>
</dbReference>
<feature type="domain" description="Death" evidence="17">
    <location>
        <begin position="2964"/>
        <end position="3032"/>
    </location>
</feature>
<evidence type="ECO:0000256" key="4">
    <source>
        <dbReference type="ARBA" id="ARBA00022490"/>
    </source>
</evidence>
<reference evidence="19" key="3">
    <citation type="submission" date="2025-09" db="UniProtKB">
        <authorList>
            <consortium name="Ensembl"/>
        </authorList>
    </citation>
    <scope>IDENTIFICATION</scope>
</reference>
<dbReference type="GO" id="GO:0072659">
    <property type="term" value="P:protein localization to plasma membrane"/>
    <property type="evidence" value="ECO:0007669"/>
    <property type="project" value="UniProtKB-ARBA"/>
</dbReference>
<dbReference type="HOGENOM" id="CLU_000134_7_1_1"/>
<dbReference type="Pfam" id="PF12796">
    <property type="entry name" value="Ank_2"/>
    <property type="match status" value="5"/>
</dbReference>
<feature type="compositionally biased region" description="Basic and acidic residues" evidence="16">
    <location>
        <begin position="1960"/>
        <end position="1980"/>
    </location>
</feature>
<feature type="repeat" description="ANK" evidence="15">
    <location>
        <begin position="617"/>
        <end position="649"/>
    </location>
</feature>
<name>I3JQQ8_ORENI</name>
<dbReference type="SUPFAM" id="SSF47986">
    <property type="entry name" value="DEATH domain"/>
    <property type="match status" value="1"/>
</dbReference>
<dbReference type="InterPro" id="IPR000906">
    <property type="entry name" value="ZU5_dom"/>
</dbReference>
<feature type="compositionally biased region" description="Polar residues" evidence="16">
    <location>
        <begin position="2815"/>
        <end position="2831"/>
    </location>
</feature>
<feature type="domain" description="ZU5" evidence="18">
    <location>
        <begin position="924"/>
        <end position="1112"/>
    </location>
</feature>
<dbReference type="PANTHER" id="PTHR24123">
    <property type="entry name" value="ANKYRIN REPEAT-CONTAINING"/>
    <property type="match status" value="1"/>
</dbReference>
<dbReference type="PROSITE" id="PS50017">
    <property type="entry name" value="DEATH_DOMAIN"/>
    <property type="match status" value="1"/>
</dbReference>
<evidence type="ECO:0000256" key="15">
    <source>
        <dbReference type="PROSITE-ProRule" id="PRU00023"/>
    </source>
</evidence>
<dbReference type="Gene3D" id="1.25.40.20">
    <property type="entry name" value="Ankyrin repeat-containing domain"/>
    <property type="match status" value="3"/>
</dbReference>
<keyword evidence="5" id="KW-0597">Phosphoprotein</keyword>
<feature type="compositionally biased region" description="Polar residues" evidence="16">
    <location>
        <begin position="1981"/>
        <end position="1990"/>
    </location>
</feature>
<dbReference type="Pfam" id="PF00791">
    <property type="entry name" value="ZU5"/>
    <property type="match status" value="3"/>
</dbReference>
<feature type="compositionally biased region" description="Basic and acidic residues" evidence="16">
    <location>
        <begin position="1597"/>
        <end position="1608"/>
    </location>
</feature>
<protein>
    <submittedName>
        <fullName evidence="19">Ankyrin 2a, neuronal</fullName>
    </submittedName>
</protein>